<name>A0A2D0NG10_FLAN2</name>
<keyword evidence="2" id="KW-0808">Transferase</keyword>
<dbReference type="AlphaFoldDB" id="A0A2D0NG10"/>
<dbReference type="Pfam" id="PF13673">
    <property type="entry name" value="Acetyltransf_10"/>
    <property type="match status" value="1"/>
</dbReference>
<gene>
    <name evidence="2" type="ORF">CRP01_07390</name>
</gene>
<dbReference type="RefSeq" id="WP_099149370.1">
    <property type="nucleotide sequence ID" value="NZ_PDUD01000010.1"/>
</dbReference>
<organism evidence="2 3">
    <name type="scientific">Flavilitoribacter nigricans (strain ATCC 23147 / DSM 23189 / NBRC 102662 / NCIMB 1420 / SS-2)</name>
    <name type="common">Lewinella nigricans</name>
    <dbReference type="NCBI Taxonomy" id="1122177"/>
    <lineage>
        <taxon>Bacteria</taxon>
        <taxon>Pseudomonadati</taxon>
        <taxon>Bacteroidota</taxon>
        <taxon>Saprospiria</taxon>
        <taxon>Saprospirales</taxon>
        <taxon>Lewinellaceae</taxon>
        <taxon>Flavilitoribacter</taxon>
    </lineage>
</organism>
<evidence type="ECO:0000259" key="1">
    <source>
        <dbReference type="PROSITE" id="PS51186"/>
    </source>
</evidence>
<dbReference type="PROSITE" id="PS51186">
    <property type="entry name" value="GNAT"/>
    <property type="match status" value="1"/>
</dbReference>
<evidence type="ECO:0000313" key="3">
    <source>
        <dbReference type="Proteomes" id="UP000223913"/>
    </source>
</evidence>
<keyword evidence="3" id="KW-1185">Reference proteome</keyword>
<dbReference type="OrthoDB" id="424368at2"/>
<dbReference type="PANTHER" id="PTHR43451">
    <property type="entry name" value="ACETYLTRANSFERASE (GNAT) FAMILY PROTEIN"/>
    <property type="match status" value="1"/>
</dbReference>
<dbReference type="InterPro" id="IPR052564">
    <property type="entry name" value="N-acetyltrans/Recomb-assoc"/>
</dbReference>
<dbReference type="InterPro" id="IPR016181">
    <property type="entry name" value="Acyl_CoA_acyltransferase"/>
</dbReference>
<sequence length="153" mass="18025">MTIRQATVADYDRIAQLFRNTILNVNIRHYSPEQVKVWSERVKDTPRWLRKITDQYFLLVEDGDELQGMGSITPDGYLDMMYVSHLHQGKGIARMLVEKLEAFARKREVSLIRVDVSLTARPFFERMGFRIVRPQKVEMDGLIFDNFVMEKQL</sequence>
<dbReference type="EMBL" id="PDUD01000010">
    <property type="protein sequence ID" value="PHN07442.1"/>
    <property type="molecule type" value="Genomic_DNA"/>
</dbReference>
<comment type="caution">
    <text evidence="2">The sequence shown here is derived from an EMBL/GenBank/DDBJ whole genome shotgun (WGS) entry which is preliminary data.</text>
</comment>
<dbReference type="CDD" id="cd04301">
    <property type="entry name" value="NAT_SF"/>
    <property type="match status" value="1"/>
</dbReference>
<feature type="domain" description="N-acetyltransferase" evidence="1">
    <location>
        <begin position="1"/>
        <end position="153"/>
    </location>
</feature>
<dbReference type="PANTHER" id="PTHR43451:SF1">
    <property type="entry name" value="ACETYLTRANSFERASE"/>
    <property type="match status" value="1"/>
</dbReference>
<evidence type="ECO:0000313" key="2">
    <source>
        <dbReference type="EMBL" id="PHN07442.1"/>
    </source>
</evidence>
<dbReference type="GO" id="GO:0016747">
    <property type="term" value="F:acyltransferase activity, transferring groups other than amino-acyl groups"/>
    <property type="evidence" value="ECO:0007669"/>
    <property type="project" value="InterPro"/>
</dbReference>
<protein>
    <submittedName>
        <fullName evidence="2">GNAT family N-acetyltransferase</fullName>
    </submittedName>
</protein>
<reference evidence="2 3" key="1">
    <citation type="submission" date="2017-10" db="EMBL/GenBank/DDBJ databases">
        <title>The draft genome sequence of Lewinella nigricans NBRC 102662.</title>
        <authorList>
            <person name="Wang K."/>
        </authorList>
    </citation>
    <scope>NUCLEOTIDE SEQUENCE [LARGE SCALE GENOMIC DNA]</scope>
    <source>
        <strain evidence="2 3">NBRC 102662</strain>
    </source>
</reference>
<dbReference type="InterPro" id="IPR000182">
    <property type="entry name" value="GNAT_dom"/>
</dbReference>
<dbReference type="Gene3D" id="3.40.630.30">
    <property type="match status" value="1"/>
</dbReference>
<dbReference type="Proteomes" id="UP000223913">
    <property type="component" value="Unassembled WGS sequence"/>
</dbReference>
<accession>A0A2D0NG10</accession>
<dbReference type="SUPFAM" id="SSF55729">
    <property type="entry name" value="Acyl-CoA N-acyltransferases (Nat)"/>
    <property type="match status" value="1"/>
</dbReference>
<proteinExistence type="predicted"/>